<dbReference type="InterPro" id="IPR048792">
    <property type="entry name" value="CarD_C"/>
</dbReference>
<dbReference type="Gene3D" id="2.40.10.170">
    <property type="match status" value="1"/>
</dbReference>
<sequence>MFSIGDRVVYPMHGAGVIESIEEREILGELERYYIMRMPFGEMRVMIPVRKVTNLGIREVIPSQEVEQVLDILRDQKERMTEAWNKRYRDNLDKIKGGDIYEVAGVVGELLYLEREKGLSAGERKMLDTAKQILVSELVLVGSTDEEELEQLFDRLSKKASS</sequence>
<dbReference type="PANTHER" id="PTHR38447">
    <property type="entry name" value="TRANSCRIPTION FACTOR YDEB-RELATED"/>
    <property type="match status" value="1"/>
</dbReference>
<dbReference type="InterPro" id="IPR003711">
    <property type="entry name" value="CarD-like/TRCF_RID"/>
</dbReference>
<dbReference type="InterPro" id="IPR036101">
    <property type="entry name" value="CarD-like/TRCF_RID_sf"/>
</dbReference>
<protein>
    <submittedName>
        <fullName evidence="2">CarD family transcriptional regulator</fullName>
    </submittedName>
</protein>
<dbReference type="Pfam" id="PF21095">
    <property type="entry name" value="CarD_C"/>
    <property type="match status" value="1"/>
</dbReference>
<dbReference type="InterPro" id="IPR042215">
    <property type="entry name" value="CarD-like_C"/>
</dbReference>
<dbReference type="RefSeq" id="WP_267153523.1">
    <property type="nucleotide sequence ID" value="NZ_JAPMLT010000018.1"/>
</dbReference>
<organism evidence="2 3">
    <name type="scientific">Tumebacillus lacus</name>
    <dbReference type="NCBI Taxonomy" id="2995335"/>
    <lineage>
        <taxon>Bacteria</taxon>
        <taxon>Bacillati</taxon>
        <taxon>Bacillota</taxon>
        <taxon>Bacilli</taxon>
        <taxon>Bacillales</taxon>
        <taxon>Alicyclobacillaceae</taxon>
        <taxon>Tumebacillus</taxon>
    </lineage>
</organism>
<evidence type="ECO:0000313" key="2">
    <source>
        <dbReference type="EMBL" id="MCX7572272.1"/>
    </source>
</evidence>
<dbReference type="SUPFAM" id="SSF141259">
    <property type="entry name" value="CarD-like"/>
    <property type="match status" value="1"/>
</dbReference>
<feature type="domain" description="CarD-like/TRCF RNAP-interacting" evidence="1">
    <location>
        <begin position="1"/>
        <end position="111"/>
    </location>
</feature>
<dbReference type="Pfam" id="PF02559">
    <property type="entry name" value="CarD_TRCF_RID"/>
    <property type="match status" value="1"/>
</dbReference>
<dbReference type="PANTHER" id="PTHR38447:SF1">
    <property type="entry name" value="RNA POLYMERASE-BINDING TRANSCRIPTION FACTOR CARD"/>
    <property type="match status" value="1"/>
</dbReference>
<dbReference type="Gene3D" id="1.20.58.1290">
    <property type="entry name" value="CarD-like, C-terminal domain"/>
    <property type="match status" value="1"/>
</dbReference>
<gene>
    <name evidence="2" type="ORF">OS242_20400</name>
</gene>
<dbReference type="EMBL" id="JAPMLT010000018">
    <property type="protein sequence ID" value="MCX7572272.1"/>
    <property type="molecule type" value="Genomic_DNA"/>
</dbReference>
<accession>A0ABT3X8P2</accession>
<proteinExistence type="predicted"/>
<evidence type="ECO:0000259" key="1">
    <source>
        <dbReference type="SMART" id="SM01058"/>
    </source>
</evidence>
<evidence type="ECO:0000313" key="3">
    <source>
        <dbReference type="Proteomes" id="UP001208017"/>
    </source>
</evidence>
<keyword evidence="3" id="KW-1185">Reference proteome</keyword>
<comment type="caution">
    <text evidence="2">The sequence shown here is derived from an EMBL/GenBank/DDBJ whole genome shotgun (WGS) entry which is preliminary data.</text>
</comment>
<reference evidence="2 3" key="1">
    <citation type="submission" date="2022-11" db="EMBL/GenBank/DDBJ databases">
        <title>Study of microbial diversity in lake waters.</title>
        <authorList>
            <person name="Zhang J."/>
        </authorList>
    </citation>
    <scope>NUCLEOTIDE SEQUENCE [LARGE SCALE GENOMIC DNA]</scope>
    <source>
        <strain evidence="2 3">DT12</strain>
    </source>
</reference>
<dbReference type="SMART" id="SM01058">
    <property type="entry name" value="CarD_TRCF"/>
    <property type="match status" value="1"/>
</dbReference>
<name>A0ABT3X8P2_9BACL</name>
<dbReference type="InterPro" id="IPR052531">
    <property type="entry name" value="CarD-like_regulator"/>
</dbReference>
<dbReference type="Proteomes" id="UP001208017">
    <property type="component" value="Unassembled WGS sequence"/>
</dbReference>